<evidence type="ECO:0008006" key="3">
    <source>
        <dbReference type="Google" id="ProtNLM"/>
    </source>
</evidence>
<dbReference type="Gene3D" id="3.30.420.60">
    <property type="entry name" value="eRF1 domain 2"/>
    <property type="match status" value="1"/>
</dbReference>
<organism evidence="1 2">
    <name type="scientific">Vallicoccus soli</name>
    <dbReference type="NCBI Taxonomy" id="2339232"/>
    <lineage>
        <taxon>Bacteria</taxon>
        <taxon>Bacillati</taxon>
        <taxon>Actinomycetota</taxon>
        <taxon>Actinomycetes</taxon>
        <taxon>Motilibacterales</taxon>
        <taxon>Vallicoccaceae</taxon>
        <taxon>Vallicoccus</taxon>
    </lineage>
</organism>
<dbReference type="Proteomes" id="UP000265614">
    <property type="component" value="Unassembled WGS sequence"/>
</dbReference>
<dbReference type="Pfam" id="PF18844">
    <property type="entry name" value="baeRF_family2"/>
    <property type="match status" value="1"/>
</dbReference>
<dbReference type="RefSeq" id="WP_119951479.1">
    <property type="nucleotide sequence ID" value="NZ_QZEZ01000008.1"/>
</dbReference>
<reference evidence="1 2" key="1">
    <citation type="submission" date="2018-09" db="EMBL/GenBank/DDBJ databases">
        <title>YIM 75000 draft genome.</title>
        <authorList>
            <person name="Tang S."/>
            <person name="Feng Y."/>
        </authorList>
    </citation>
    <scope>NUCLEOTIDE SEQUENCE [LARGE SCALE GENOMIC DNA]</scope>
    <source>
        <strain evidence="1 2">YIM 75000</strain>
    </source>
</reference>
<dbReference type="OrthoDB" id="5179393at2"/>
<accession>A0A3A3YT03</accession>
<evidence type="ECO:0000313" key="2">
    <source>
        <dbReference type="Proteomes" id="UP000265614"/>
    </source>
</evidence>
<keyword evidence="2" id="KW-1185">Reference proteome</keyword>
<dbReference type="EMBL" id="QZEZ01000008">
    <property type="protein sequence ID" value="RJK93808.1"/>
    <property type="molecule type" value="Genomic_DNA"/>
</dbReference>
<protein>
    <recommendedName>
        <fullName evidence="3">Peptide chain release factor 2</fullName>
    </recommendedName>
</protein>
<dbReference type="InterPro" id="IPR040701">
    <property type="entry name" value="Bact_RF_family2"/>
</dbReference>
<name>A0A3A3YT03_9ACTN</name>
<evidence type="ECO:0000313" key="1">
    <source>
        <dbReference type="EMBL" id="RJK93808.1"/>
    </source>
</evidence>
<sequence>MRLGALSDVYAAAGPVATVVLETSRDSATGAHEVELRWRALREQLAGAGAPDAVLEAAEALALEVQREGGAASRVLVVGAEGDVRLDETVPARLDDTATWGELPALMPFLVHRAREVSAVVVLTDRTGADIRVRAPRSALDGKEVTLDSGRYPIHKTGIGGWAALRYEHSTENAWDQSAKDVAQQVDELVALTGAELVAVGGDVRAVQLLEEHLGQRAGAALRHLEHATRGAELDDQRFEESLQALLQDSGASRDSEVLHRFVELRERHDRATEGLAAVVEALRQAQVDTLVLTEESRDEHLAVFGPAPTDLALEAGELTALGEQDLRRAPVLDVLLRAAAGTDARLLVTDEARLALGGAPAALLRWA</sequence>
<gene>
    <name evidence="1" type="ORF">D5H78_15930</name>
</gene>
<dbReference type="SUPFAM" id="SSF53137">
    <property type="entry name" value="Translational machinery components"/>
    <property type="match status" value="1"/>
</dbReference>
<comment type="caution">
    <text evidence="1">The sequence shown here is derived from an EMBL/GenBank/DDBJ whole genome shotgun (WGS) entry which is preliminary data.</text>
</comment>
<dbReference type="InterPro" id="IPR042226">
    <property type="entry name" value="eFR1_2_sf"/>
</dbReference>
<dbReference type="AlphaFoldDB" id="A0A3A3YT03"/>
<proteinExistence type="predicted"/>